<dbReference type="GO" id="GO:0016020">
    <property type="term" value="C:membrane"/>
    <property type="evidence" value="ECO:0007669"/>
    <property type="project" value="UniProtKB-SubCell"/>
</dbReference>
<organism evidence="8 9">
    <name type="scientific">Podospora appendiculata</name>
    <dbReference type="NCBI Taxonomy" id="314037"/>
    <lineage>
        <taxon>Eukaryota</taxon>
        <taxon>Fungi</taxon>
        <taxon>Dikarya</taxon>
        <taxon>Ascomycota</taxon>
        <taxon>Pezizomycotina</taxon>
        <taxon>Sordariomycetes</taxon>
        <taxon>Sordariomycetidae</taxon>
        <taxon>Sordariales</taxon>
        <taxon>Podosporaceae</taxon>
        <taxon>Podospora</taxon>
    </lineage>
</organism>
<name>A0AAE0XK82_9PEZI</name>
<feature type="transmembrane region" description="Helical" evidence="6">
    <location>
        <begin position="36"/>
        <end position="60"/>
    </location>
</feature>
<evidence type="ECO:0000259" key="7">
    <source>
        <dbReference type="PROSITE" id="PS50922"/>
    </source>
</evidence>
<accession>A0AAE0XK82</accession>
<reference evidence="8" key="2">
    <citation type="submission" date="2023-06" db="EMBL/GenBank/DDBJ databases">
        <authorList>
            <consortium name="Lawrence Berkeley National Laboratory"/>
            <person name="Haridas S."/>
            <person name="Hensen N."/>
            <person name="Bonometti L."/>
            <person name="Westerberg I."/>
            <person name="Brannstrom I.O."/>
            <person name="Guillou S."/>
            <person name="Cros-Aarteil S."/>
            <person name="Calhoun S."/>
            <person name="Kuo A."/>
            <person name="Mondo S."/>
            <person name="Pangilinan J."/>
            <person name="Riley R."/>
            <person name="Labutti K."/>
            <person name="Andreopoulos B."/>
            <person name="Lipzen A."/>
            <person name="Chen C."/>
            <person name="Yanf M."/>
            <person name="Daum C."/>
            <person name="Ng V."/>
            <person name="Clum A."/>
            <person name="Steindorff A."/>
            <person name="Ohm R."/>
            <person name="Martin F."/>
            <person name="Silar P."/>
            <person name="Natvig D."/>
            <person name="Lalanne C."/>
            <person name="Gautier V."/>
            <person name="Ament-Velasquez S.L."/>
            <person name="Kruys A."/>
            <person name="Hutchinson M.I."/>
            <person name="Powell A.J."/>
            <person name="Barry K."/>
            <person name="Miller A.N."/>
            <person name="Grigoriev I.V."/>
            <person name="Debuchy R."/>
            <person name="Gladieux P."/>
            <person name="Thoren M.H."/>
            <person name="Johannesson H."/>
        </authorList>
    </citation>
    <scope>NUCLEOTIDE SEQUENCE</scope>
    <source>
        <strain evidence="8">CBS 314.62</strain>
    </source>
</reference>
<feature type="transmembrane region" description="Helical" evidence="6">
    <location>
        <begin position="137"/>
        <end position="159"/>
    </location>
</feature>
<evidence type="ECO:0000256" key="3">
    <source>
        <dbReference type="ARBA" id="ARBA00022989"/>
    </source>
</evidence>
<feature type="transmembrane region" description="Helical" evidence="6">
    <location>
        <begin position="72"/>
        <end position="94"/>
    </location>
</feature>
<evidence type="ECO:0000256" key="1">
    <source>
        <dbReference type="ARBA" id="ARBA00004141"/>
    </source>
</evidence>
<evidence type="ECO:0000313" key="9">
    <source>
        <dbReference type="Proteomes" id="UP001270362"/>
    </source>
</evidence>
<keyword evidence="4 5" id="KW-0472">Membrane</keyword>
<evidence type="ECO:0000256" key="4">
    <source>
        <dbReference type="ARBA" id="ARBA00023136"/>
    </source>
</evidence>
<dbReference type="PROSITE" id="PS50922">
    <property type="entry name" value="TLC"/>
    <property type="match status" value="1"/>
</dbReference>
<dbReference type="GO" id="GO:0005783">
    <property type="term" value="C:endoplasmic reticulum"/>
    <property type="evidence" value="ECO:0007669"/>
    <property type="project" value="TreeGrafter"/>
</dbReference>
<dbReference type="Pfam" id="PF03798">
    <property type="entry name" value="TRAM_LAG1_CLN8"/>
    <property type="match status" value="1"/>
</dbReference>
<feature type="transmembrane region" description="Helical" evidence="6">
    <location>
        <begin position="200"/>
        <end position="220"/>
    </location>
</feature>
<comment type="caution">
    <text evidence="8">The sequence shown here is derived from an EMBL/GenBank/DDBJ whole genome shotgun (WGS) entry which is preliminary data.</text>
</comment>
<comment type="subcellular location">
    <subcellularLocation>
        <location evidence="1">Membrane</location>
        <topology evidence="1">Multi-pass membrane protein</topology>
    </subcellularLocation>
</comment>
<dbReference type="InterPro" id="IPR050846">
    <property type="entry name" value="TLCD"/>
</dbReference>
<dbReference type="Proteomes" id="UP001270362">
    <property type="component" value="Unassembled WGS sequence"/>
</dbReference>
<dbReference type="InterPro" id="IPR006634">
    <property type="entry name" value="TLC-dom"/>
</dbReference>
<dbReference type="PANTHER" id="PTHR13439">
    <property type="entry name" value="CT120 PROTEIN"/>
    <property type="match status" value="1"/>
</dbReference>
<sequence>MKDPFPFPPLPALSKAVEPLADLLAFPTLPLHIHEVLGAVLFYTFIQKVVSPVLSTWWFPKHYPRHSRGKRVNWDAHVVSLVQSTLINALALWVTFVDEERKAMDWEQRIWGYDGACGMIQALACGYFVWDLIVTVCYLDVFGLGLLAHATSALAVYSFGFRPFLNYYSCVFILYELSTPFLNIHWFFDKLDMTGSKAQLYNGIALLITFFSCRLVYGTYQSVLVYGDMWAAIHSSPDAGYLAAAHANATLSSADEYIMAFATDGTPVPMWLAGLYVASNLVLNTLNWFWFVKMIAAVRKRFETPKDAKTMLEKPVDGAAASGGNTTATDKSQVRYRRRNSIMDVIPDSDELRDGQIQ</sequence>
<feature type="domain" description="TLC" evidence="7">
    <location>
        <begin position="69"/>
        <end position="303"/>
    </location>
</feature>
<keyword evidence="3 6" id="KW-1133">Transmembrane helix</keyword>
<evidence type="ECO:0000256" key="6">
    <source>
        <dbReference type="SAM" id="Phobius"/>
    </source>
</evidence>
<keyword evidence="2 5" id="KW-0812">Transmembrane</keyword>
<evidence type="ECO:0000256" key="2">
    <source>
        <dbReference type="ARBA" id="ARBA00022692"/>
    </source>
</evidence>
<dbReference type="SMART" id="SM00724">
    <property type="entry name" value="TLC"/>
    <property type="match status" value="1"/>
</dbReference>
<feature type="transmembrane region" description="Helical" evidence="6">
    <location>
        <begin position="270"/>
        <end position="292"/>
    </location>
</feature>
<dbReference type="EMBL" id="JAULSO010000001">
    <property type="protein sequence ID" value="KAK3694968.1"/>
    <property type="molecule type" value="Genomic_DNA"/>
</dbReference>
<dbReference type="GO" id="GO:0055088">
    <property type="term" value="P:lipid homeostasis"/>
    <property type="evidence" value="ECO:0007669"/>
    <property type="project" value="TreeGrafter"/>
</dbReference>
<feature type="transmembrane region" description="Helical" evidence="6">
    <location>
        <begin position="110"/>
        <end position="130"/>
    </location>
</feature>
<evidence type="ECO:0000256" key="5">
    <source>
        <dbReference type="PROSITE-ProRule" id="PRU00205"/>
    </source>
</evidence>
<evidence type="ECO:0000313" key="8">
    <source>
        <dbReference type="EMBL" id="KAK3694968.1"/>
    </source>
</evidence>
<dbReference type="PANTHER" id="PTHR13439:SF0">
    <property type="entry name" value="TOPOISOMERASE I DAMAGE AFFECTED PROTEIN 4"/>
    <property type="match status" value="1"/>
</dbReference>
<keyword evidence="9" id="KW-1185">Reference proteome</keyword>
<dbReference type="AlphaFoldDB" id="A0AAE0XK82"/>
<proteinExistence type="predicted"/>
<protein>
    <submittedName>
        <fullName evidence="8">TRAM, LAG1 and CLN8 domain-containing protein</fullName>
    </submittedName>
</protein>
<reference evidence="8" key="1">
    <citation type="journal article" date="2023" name="Mol. Phylogenet. Evol.">
        <title>Genome-scale phylogeny and comparative genomics of the fungal order Sordariales.</title>
        <authorList>
            <person name="Hensen N."/>
            <person name="Bonometti L."/>
            <person name="Westerberg I."/>
            <person name="Brannstrom I.O."/>
            <person name="Guillou S."/>
            <person name="Cros-Aarteil S."/>
            <person name="Calhoun S."/>
            <person name="Haridas S."/>
            <person name="Kuo A."/>
            <person name="Mondo S."/>
            <person name="Pangilinan J."/>
            <person name="Riley R."/>
            <person name="LaButti K."/>
            <person name="Andreopoulos B."/>
            <person name="Lipzen A."/>
            <person name="Chen C."/>
            <person name="Yan M."/>
            <person name="Daum C."/>
            <person name="Ng V."/>
            <person name="Clum A."/>
            <person name="Steindorff A."/>
            <person name="Ohm R.A."/>
            <person name="Martin F."/>
            <person name="Silar P."/>
            <person name="Natvig D.O."/>
            <person name="Lalanne C."/>
            <person name="Gautier V."/>
            <person name="Ament-Velasquez S.L."/>
            <person name="Kruys A."/>
            <person name="Hutchinson M.I."/>
            <person name="Powell A.J."/>
            <person name="Barry K."/>
            <person name="Miller A.N."/>
            <person name="Grigoriev I.V."/>
            <person name="Debuchy R."/>
            <person name="Gladieux P."/>
            <person name="Hiltunen Thoren M."/>
            <person name="Johannesson H."/>
        </authorList>
    </citation>
    <scope>NUCLEOTIDE SEQUENCE</scope>
    <source>
        <strain evidence="8">CBS 314.62</strain>
    </source>
</reference>
<gene>
    <name evidence="8" type="ORF">B0T22DRAFT_526627</name>
</gene>
<feature type="transmembrane region" description="Helical" evidence="6">
    <location>
        <begin position="165"/>
        <end position="188"/>
    </location>
</feature>